<keyword evidence="6" id="KW-0472">Membrane</keyword>
<evidence type="ECO:0000256" key="4">
    <source>
        <dbReference type="PROSITE-ProRule" id="PRU00284"/>
    </source>
</evidence>
<organism evidence="9 10">
    <name type="scientific">Rhizobium grahamii</name>
    <dbReference type="NCBI Taxonomy" id="1120045"/>
    <lineage>
        <taxon>Bacteria</taxon>
        <taxon>Pseudomonadati</taxon>
        <taxon>Pseudomonadota</taxon>
        <taxon>Alphaproteobacteria</taxon>
        <taxon>Hyphomicrobiales</taxon>
        <taxon>Rhizobiaceae</taxon>
        <taxon>Rhizobium/Agrobacterium group</taxon>
        <taxon>Rhizobium</taxon>
    </lineage>
</organism>
<dbReference type="KEGG" id="rgr:FZ934_20630"/>
<geneLocation type="plasmid" evidence="9 10">
    <name>unnamed</name>
</geneLocation>
<proteinExistence type="inferred from homology"/>
<evidence type="ECO:0000259" key="8">
    <source>
        <dbReference type="PROSITE" id="PS50885"/>
    </source>
</evidence>
<dbReference type="PANTHER" id="PTHR43531">
    <property type="entry name" value="PROTEIN ICFG"/>
    <property type="match status" value="1"/>
</dbReference>
<evidence type="ECO:0000256" key="1">
    <source>
        <dbReference type="ARBA" id="ARBA00004370"/>
    </source>
</evidence>
<comment type="similarity">
    <text evidence="3">Belongs to the methyl-accepting chemotaxis (MCP) protein family.</text>
</comment>
<dbReference type="OrthoDB" id="3289104at2"/>
<evidence type="ECO:0000256" key="6">
    <source>
        <dbReference type="SAM" id="Phobius"/>
    </source>
</evidence>
<keyword evidence="9" id="KW-0614">Plasmid</keyword>
<dbReference type="GO" id="GO:0006935">
    <property type="term" value="P:chemotaxis"/>
    <property type="evidence" value="ECO:0007669"/>
    <property type="project" value="UniProtKB-KW"/>
</dbReference>
<dbReference type="PROSITE" id="PS50885">
    <property type="entry name" value="HAMP"/>
    <property type="match status" value="1"/>
</dbReference>
<dbReference type="AlphaFoldDB" id="A0A5Q0CE55"/>
<dbReference type="InterPro" id="IPR003660">
    <property type="entry name" value="HAMP_dom"/>
</dbReference>
<keyword evidence="6" id="KW-0812">Transmembrane</keyword>
<dbReference type="FunFam" id="1.10.287.950:FF:000001">
    <property type="entry name" value="Methyl-accepting chemotaxis sensory transducer"/>
    <property type="match status" value="1"/>
</dbReference>
<dbReference type="SMART" id="SM00283">
    <property type="entry name" value="MA"/>
    <property type="match status" value="1"/>
</dbReference>
<evidence type="ECO:0000256" key="2">
    <source>
        <dbReference type="ARBA" id="ARBA00022500"/>
    </source>
</evidence>
<gene>
    <name evidence="9" type="ORF">FZ934_20630</name>
</gene>
<dbReference type="PROSITE" id="PS50111">
    <property type="entry name" value="CHEMOTAXIS_TRANSDUC_2"/>
    <property type="match status" value="1"/>
</dbReference>
<name>A0A5Q0CE55_9HYPH</name>
<dbReference type="Proteomes" id="UP000326881">
    <property type="component" value="Plasmid unnamed"/>
</dbReference>
<dbReference type="InterPro" id="IPR051310">
    <property type="entry name" value="MCP_chemotaxis"/>
</dbReference>
<dbReference type="EMBL" id="CP043499">
    <property type="protein sequence ID" value="QFY62774.1"/>
    <property type="molecule type" value="Genomic_DNA"/>
</dbReference>
<feature type="transmembrane region" description="Helical" evidence="6">
    <location>
        <begin position="12"/>
        <end position="32"/>
    </location>
</feature>
<evidence type="ECO:0000259" key="7">
    <source>
        <dbReference type="PROSITE" id="PS50111"/>
    </source>
</evidence>
<dbReference type="Gene3D" id="1.10.287.950">
    <property type="entry name" value="Methyl-accepting chemotaxis protein"/>
    <property type="match status" value="1"/>
</dbReference>
<keyword evidence="4" id="KW-0807">Transducer</keyword>
<dbReference type="PANTHER" id="PTHR43531:SF11">
    <property type="entry name" value="METHYL-ACCEPTING CHEMOTAXIS PROTEIN 3"/>
    <property type="match status" value="1"/>
</dbReference>
<keyword evidence="6" id="KW-1133">Transmembrane helix</keyword>
<dbReference type="InterPro" id="IPR004090">
    <property type="entry name" value="Chemotax_Me-accpt_rcpt"/>
</dbReference>
<dbReference type="GO" id="GO:0004888">
    <property type="term" value="F:transmembrane signaling receptor activity"/>
    <property type="evidence" value="ECO:0007669"/>
    <property type="project" value="InterPro"/>
</dbReference>
<evidence type="ECO:0000256" key="5">
    <source>
        <dbReference type="SAM" id="MobiDB-lite"/>
    </source>
</evidence>
<dbReference type="InterPro" id="IPR004089">
    <property type="entry name" value="MCPsignal_dom"/>
</dbReference>
<accession>A0A5Q0CE55</accession>
<protein>
    <submittedName>
        <fullName evidence="9">Methyl-accepting chemotaxis protein</fullName>
    </submittedName>
</protein>
<dbReference type="RefSeq" id="WP_153272760.1">
    <property type="nucleotide sequence ID" value="NZ_CP043499.1"/>
</dbReference>
<dbReference type="Pfam" id="PF00015">
    <property type="entry name" value="MCPsignal"/>
    <property type="match status" value="1"/>
</dbReference>
<feature type="transmembrane region" description="Helical" evidence="6">
    <location>
        <begin position="116"/>
        <end position="136"/>
    </location>
</feature>
<feature type="region of interest" description="Disordered" evidence="5">
    <location>
        <begin position="514"/>
        <end position="533"/>
    </location>
</feature>
<feature type="transmembrane region" description="Helical" evidence="6">
    <location>
        <begin position="39"/>
        <end position="57"/>
    </location>
</feature>
<evidence type="ECO:0000256" key="3">
    <source>
        <dbReference type="ARBA" id="ARBA00029447"/>
    </source>
</evidence>
<keyword evidence="2" id="KW-0145">Chemotaxis</keyword>
<evidence type="ECO:0000313" key="10">
    <source>
        <dbReference type="Proteomes" id="UP000326881"/>
    </source>
</evidence>
<dbReference type="GO" id="GO:0016020">
    <property type="term" value="C:membrane"/>
    <property type="evidence" value="ECO:0007669"/>
    <property type="project" value="UniProtKB-SubCell"/>
</dbReference>
<dbReference type="CDD" id="cd11386">
    <property type="entry name" value="MCP_signal"/>
    <property type="match status" value="1"/>
</dbReference>
<dbReference type="CDD" id="cd06225">
    <property type="entry name" value="HAMP"/>
    <property type="match status" value="1"/>
</dbReference>
<dbReference type="SUPFAM" id="SSF58104">
    <property type="entry name" value="Methyl-accepting chemotaxis protein (MCP) signaling domain"/>
    <property type="match status" value="1"/>
</dbReference>
<dbReference type="PRINTS" id="PR00260">
    <property type="entry name" value="CHEMTRNSDUCR"/>
</dbReference>
<dbReference type="GO" id="GO:0007165">
    <property type="term" value="P:signal transduction"/>
    <property type="evidence" value="ECO:0007669"/>
    <property type="project" value="UniProtKB-KW"/>
</dbReference>
<keyword evidence="10" id="KW-1185">Reference proteome</keyword>
<evidence type="ECO:0000313" key="9">
    <source>
        <dbReference type="EMBL" id="QFY62774.1"/>
    </source>
</evidence>
<comment type="subcellular location">
    <subcellularLocation>
        <location evidence="1">Membrane</location>
    </subcellularLocation>
</comment>
<dbReference type="SMART" id="SM00304">
    <property type="entry name" value="HAMP"/>
    <property type="match status" value="1"/>
</dbReference>
<sequence length="533" mass="56412">MNSLDTLRLKASPAIVSLLWFNAAVMLVLEVASGMKIGFLPIAGSALVALVATLSWLRDRAGPSTRLTTSMAHAASVALMVSEFEGSPLQIDMHMYFFASLAICAAWIDWRAIVGYSAIVAGHHLLLYFAIPQAVFPGTSNIDRVLLHAVVLVLQSGALIALTQSVMSAFAASEVALSSTRLAQEGEREATRRAKLADLAADDERARADAERQEAQRRVEHAVTVLARALDDLAAGDLTTRIPDNFSGDLENLRASFNQSVQALERTVEAASSVTSTVQCGASQIQDATYDLSVRTERQAASIEETVAALEEVTDAVQRTSQIASKVGQLVEKAKTAASESGRIVTSAVDAMERIESSSREIRNIIGVIDEIAFQTNLLALNAGVEAARAGDAGKGFAVVAQEVRELAQRTAQAAREIKVLINTSTSHVQNGVDLVDKAGSALGAIAEEVSEISVHMNSIVIGARDQATGLGEIGQTISEIDRNTQHNAAMVEESTAATAALSQEASRLERVMSSFSTGHRRPGTTGPAARAA</sequence>
<feature type="domain" description="HAMP" evidence="8">
    <location>
        <begin position="217"/>
        <end position="269"/>
    </location>
</feature>
<feature type="domain" description="Methyl-accepting transducer" evidence="7">
    <location>
        <begin position="274"/>
        <end position="503"/>
    </location>
</feature>
<reference evidence="9 10" key="1">
    <citation type="submission" date="2019-08" db="EMBL/GenBank/DDBJ databases">
        <title>Prosopis cineraria nodule microbiome.</title>
        <authorList>
            <person name="Ali R."/>
            <person name="Chaluvadi S.R."/>
            <person name="Wang X."/>
        </authorList>
    </citation>
    <scope>NUCLEOTIDE SEQUENCE [LARGE SCALE GENOMIC DNA]</scope>
    <source>
        <strain evidence="9 10">BG7</strain>
        <plasmid evidence="9 10">unnamed</plasmid>
    </source>
</reference>